<name>A0ABR6KVV2_9BACT</name>
<proteinExistence type="predicted"/>
<organism evidence="2 3">
    <name type="scientific">Parabacteroides faecis</name>
    <dbReference type="NCBI Taxonomy" id="1217282"/>
    <lineage>
        <taxon>Bacteria</taxon>
        <taxon>Pseudomonadati</taxon>
        <taxon>Bacteroidota</taxon>
        <taxon>Bacteroidia</taxon>
        <taxon>Bacteroidales</taxon>
        <taxon>Tannerellaceae</taxon>
        <taxon>Parabacteroides</taxon>
    </lineage>
</organism>
<evidence type="ECO:0000313" key="2">
    <source>
        <dbReference type="EMBL" id="MBB4624944.1"/>
    </source>
</evidence>
<protein>
    <recommendedName>
        <fullName evidence="4">DUF4270 family protein</fullName>
    </recommendedName>
</protein>
<evidence type="ECO:0008006" key="4">
    <source>
        <dbReference type="Google" id="ProtNLM"/>
    </source>
</evidence>
<evidence type="ECO:0000313" key="3">
    <source>
        <dbReference type="Proteomes" id="UP000533637"/>
    </source>
</evidence>
<gene>
    <name evidence="2" type="ORF">GGQ57_004889</name>
</gene>
<keyword evidence="3" id="KW-1185">Reference proteome</keyword>
<dbReference type="EMBL" id="JACHOC010000012">
    <property type="protein sequence ID" value="MBB4624944.1"/>
    <property type="molecule type" value="Genomic_DNA"/>
</dbReference>
<dbReference type="InterPro" id="IPR025366">
    <property type="entry name" value="DUF4270"/>
</dbReference>
<dbReference type="Proteomes" id="UP000533637">
    <property type="component" value="Unassembled WGS sequence"/>
</dbReference>
<keyword evidence="1" id="KW-0732">Signal</keyword>
<dbReference type="Pfam" id="PF14092">
    <property type="entry name" value="DUF4270"/>
    <property type="match status" value="1"/>
</dbReference>
<comment type="caution">
    <text evidence="2">The sequence shown here is derived from an EMBL/GenBank/DDBJ whole genome shotgun (WGS) entry which is preliminary data.</text>
</comment>
<dbReference type="PROSITE" id="PS51257">
    <property type="entry name" value="PROKAR_LIPOPROTEIN"/>
    <property type="match status" value="1"/>
</dbReference>
<sequence>MKRNIFLLWICLAMAGSLFQSCYDESNKYGNGLVDSAFRNISTDTSTVTVTALLIDSLETSGKSLVMLGEYTHPVWGKISSSSYVAYNCPSYTTDIDAQVVLDSLVLSFNYGGYYVGDTLPAQRINIHKLTEKVRLNDNGYLYNTSSFAYETEPLATSTFIPRPQSGEKLLVRLPDEMGQDFLTRFHKRDIQVSSDYFEDYFKGLVVIPEVTGNQSLLSFQVADSSATLVLHYHIIDEKENEQVLTFTPNTTTQFNHIDHDRTGTIMEPFPAGQKEIPSALLDNRGVLFGGLGWYTRLEFPFINNILMQGEQVAIESALLKIYPEPGTFSGTNALPDSIYLYIADENNVVTDAVTDYLGTAVQSGTLVKDDTYDENTYYYFDITDFMQQELGAFGMYKHNLQLVFNEDTYTTSFRNLTFSDQQGRSPIVLQLIYKIYESY</sequence>
<accession>A0ABR6KVV2</accession>
<feature type="signal peptide" evidence="1">
    <location>
        <begin position="1"/>
        <end position="22"/>
    </location>
</feature>
<reference evidence="2 3" key="1">
    <citation type="submission" date="2020-08" db="EMBL/GenBank/DDBJ databases">
        <title>Genomic Encyclopedia of Type Strains, Phase IV (KMG-IV): sequencing the most valuable type-strain genomes for metagenomic binning, comparative biology and taxonomic classification.</title>
        <authorList>
            <person name="Goeker M."/>
        </authorList>
    </citation>
    <scope>NUCLEOTIDE SEQUENCE [LARGE SCALE GENOMIC DNA]</scope>
    <source>
        <strain evidence="2 3">DSM 102983</strain>
    </source>
</reference>
<evidence type="ECO:0000256" key="1">
    <source>
        <dbReference type="SAM" id="SignalP"/>
    </source>
</evidence>
<dbReference type="RefSeq" id="WP_122357163.1">
    <property type="nucleotide sequence ID" value="NZ_BMPB01000016.1"/>
</dbReference>
<feature type="chain" id="PRO_5046186203" description="DUF4270 family protein" evidence="1">
    <location>
        <begin position="23"/>
        <end position="440"/>
    </location>
</feature>